<feature type="domain" description="Peptidase S26" evidence="7">
    <location>
        <begin position="241"/>
        <end position="278"/>
    </location>
</feature>
<dbReference type="EMBL" id="BAABGA010000016">
    <property type="protein sequence ID" value="GAA4448222.1"/>
    <property type="molecule type" value="Genomic_DNA"/>
</dbReference>
<feature type="domain" description="Peptidase S26" evidence="7">
    <location>
        <begin position="23"/>
        <end position="71"/>
    </location>
</feature>
<keyword evidence="9" id="KW-1185">Reference proteome</keyword>
<dbReference type="PRINTS" id="PR00727">
    <property type="entry name" value="LEADERPTASE"/>
</dbReference>
<evidence type="ECO:0000313" key="9">
    <source>
        <dbReference type="Proteomes" id="UP001500840"/>
    </source>
</evidence>
<dbReference type="CDD" id="cd06530">
    <property type="entry name" value="S26_SPase_I"/>
    <property type="match status" value="1"/>
</dbReference>
<dbReference type="PANTHER" id="PTHR43390">
    <property type="entry name" value="SIGNAL PEPTIDASE I"/>
    <property type="match status" value="1"/>
</dbReference>
<gene>
    <name evidence="8" type="ORF">GCM10023156_11100</name>
</gene>
<dbReference type="Proteomes" id="UP001500840">
    <property type="component" value="Unassembled WGS sequence"/>
</dbReference>
<evidence type="ECO:0000256" key="6">
    <source>
        <dbReference type="ARBA" id="ARBA00029906"/>
    </source>
</evidence>
<protein>
    <recommendedName>
        <fullName evidence="4">Signal peptidase I</fullName>
        <ecNumber evidence="3">3.4.21.89</ecNumber>
    </recommendedName>
    <alternativeName>
        <fullName evidence="6">Leader peptidase I</fullName>
    </alternativeName>
</protein>
<evidence type="ECO:0000256" key="1">
    <source>
        <dbReference type="ARBA" id="ARBA00000677"/>
    </source>
</evidence>
<evidence type="ECO:0000256" key="4">
    <source>
        <dbReference type="ARBA" id="ARBA00019232"/>
    </source>
</evidence>
<dbReference type="PANTHER" id="PTHR43390:SF1">
    <property type="entry name" value="CHLOROPLAST PROCESSING PEPTIDASE"/>
    <property type="match status" value="1"/>
</dbReference>
<dbReference type="SUPFAM" id="SSF51306">
    <property type="entry name" value="LexA/Signal peptidase"/>
    <property type="match status" value="2"/>
</dbReference>
<evidence type="ECO:0000256" key="5">
    <source>
        <dbReference type="ARBA" id="ARBA00022801"/>
    </source>
</evidence>
<dbReference type="InterPro" id="IPR019757">
    <property type="entry name" value="Pept_S26A_signal_pept_1_Lys-AS"/>
</dbReference>
<sequence>MIEGDLVEVTALQPTAIQPEGGNQLRIGDIVAVQVDGRMRVKRILGLPGDVVSLQQRRLLVNGKRLEMILAEAGGTRKPAFVDVDIDQHRSDSRWVRASEPRDSDWLVYHHQSVYEHLRPSEIYDDYPCNVDVIRPLDPVDQLAVTLSLAAAARVDVAFYSIAGTRLATRHLVANEPLTISVGHAELADSISLTPQTPIAIRVRDELGQDELGQRVRLNDLCVRRSVEYRLRRRDSDAMYPLTLKQNECFIVGDNVPISVDSREFGPLSMNNVVGFARRLTPQ</sequence>
<dbReference type="EC" id="3.4.21.89" evidence="3"/>
<dbReference type="PROSITE" id="PS00760">
    <property type="entry name" value="SPASE_I_2"/>
    <property type="match status" value="1"/>
</dbReference>
<proteinExistence type="inferred from homology"/>
<evidence type="ECO:0000256" key="2">
    <source>
        <dbReference type="ARBA" id="ARBA00009370"/>
    </source>
</evidence>
<comment type="catalytic activity">
    <reaction evidence="1">
        <text>Cleavage of hydrophobic, N-terminal signal or leader sequences from secreted and periplasmic proteins.</text>
        <dbReference type="EC" id="3.4.21.89"/>
    </reaction>
</comment>
<dbReference type="InterPro" id="IPR000223">
    <property type="entry name" value="Pept_S26A_signal_pept_1"/>
</dbReference>
<dbReference type="InterPro" id="IPR036286">
    <property type="entry name" value="LexA/Signal_pep-like_sf"/>
</dbReference>
<evidence type="ECO:0000313" key="8">
    <source>
        <dbReference type="EMBL" id="GAA4448222.1"/>
    </source>
</evidence>
<dbReference type="InterPro" id="IPR019533">
    <property type="entry name" value="Peptidase_S26"/>
</dbReference>
<keyword evidence="5" id="KW-0378">Hydrolase</keyword>
<comment type="similarity">
    <text evidence="2">Belongs to the peptidase S26 family.</text>
</comment>
<dbReference type="Gene3D" id="2.10.109.10">
    <property type="entry name" value="Umud Fragment, subunit A"/>
    <property type="match status" value="2"/>
</dbReference>
<name>A0ABP8MEF6_9BACT</name>
<evidence type="ECO:0000259" key="7">
    <source>
        <dbReference type="Pfam" id="PF10502"/>
    </source>
</evidence>
<reference evidence="9" key="1">
    <citation type="journal article" date="2019" name="Int. J. Syst. Evol. Microbiol.">
        <title>The Global Catalogue of Microorganisms (GCM) 10K type strain sequencing project: providing services to taxonomists for standard genome sequencing and annotation.</title>
        <authorList>
            <consortium name="The Broad Institute Genomics Platform"/>
            <consortium name="The Broad Institute Genome Sequencing Center for Infectious Disease"/>
            <person name="Wu L."/>
            <person name="Ma J."/>
        </authorList>
    </citation>
    <scope>NUCLEOTIDE SEQUENCE [LARGE SCALE GENOMIC DNA]</scope>
    <source>
        <strain evidence="9">JCM 17759</strain>
    </source>
</reference>
<evidence type="ECO:0000256" key="3">
    <source>
        <dbReference type="ARBA" id="ARBA00013208"/>
    </source>
</evidence>
<dbReference type="Pfam" id="PF10502">
    <property type="entry name" value="Peptidase_S26"/>
    <property type="match status" value="2"/>
</dbReference>
<comment type="caution">
    <text evidence="8">The sequence shown here is derived from an EMBL/GenBank/DDBJ whole genome shotgun (WGS) entry which is preliminary data.</text>
</comment>
<organism evidence="8 9">
    <name type="scientific">Novipirellula rosea</name>
    <dbReference type="NCBI Taxonomy" id="1031540"/>
    <lineage>
        <taxon>Bacteria</taxon>
        <taxon>Pseudomonadati</taxon>
        <taxon>Planctomycetota</taxon>
        <taxon>Planctomycetia</taxon>
        <taxon>Pirellulales</taxon>
        <taxon>Pirellulaceae</taxon>
        <taxon>Novipirellula</taxon>
    </lineage>
</organism>
<accession>A0ABP8MEF6</accession>